<dbReference type="AlphaFoldDB" id="A0A9Q8WCD3"/>
<gene>
    <name evidence="2" type="ORF">CLUP02_04040</name>
</gene>
<feature type="compositionally biased region" description="Basic and acidic residues" evidence="1">
    <location>
        <begin position="1"/>
        <end position="17"/>
    </location>
</feature>
<dbReference type="GeneID" id="73338067"/>
<evidence type="ECO:0000313" key="3">
    <source>
        <dbReference type="Proteomes" id="UP000830671"/>
    </source>
</evidence>
<sequence length="230" mass="25442">MQHPHESPRPTIHRPESRQSTATPQPSANVASCLAACPGRTHDPGPCPGCWTGTASSFNSWPWLARAGVPPEPIRFRAAYQTTLSRYLSVPARSNLPNECLPSIRWSLVLLQPKSAADREPRPILAVCRYCAVSRLRPPLLLWHRKIDSCSRGLALLTCPQLHIHTCQQPPTAHRRLALFFPSPYLCLALVALPTPHTLPRPRPSDTGLIRPPTSTHTSTFIRLACQTTT</sequence>
<feature type="region of interest" description="Disordered" evidence="1">
    <location>
        <begin position="1"/>
        <end position="26"/>
    </location>
</feature>
<proteinExistence type="predicted"/>
<keyword evidence="3" id="KW-1185">Reference proteome</keyword>
<evidence type="ECO:0000256" key="1">
    <source>
        <dbReference type="SAM" id="MobiDB-lite"/>
    </source>
</evidence>
<accession>A0A9Q8WCD3</accession>
<dbReference type="RefSeq" id="XP_049140200.1">
    <property type="nucleotide sequence ID" value="XM_049283057.1"/>
</dbReference>
<protein>
    <submittedName>
        <fullName evidence="2">Uncharacterized protein</fullName>
    </submittedName>
</protein>
<dbReference type="KEGG" id="clup:CLUP02_04040"/>
<evidence type="ECO:0000313" key="2">
    <source>
        <dbReference type="EMBL" id="UQC78563.1"/>
    </source>
</evidence>
<name>A0A9Q8WCD3_9PEZI</name>
<dbReference type="EMBL" id="CP019474">
    <property type="protein sequence ID" value="UQC78563.1"/>
    <property type="molecule type" value="Genomic_DNA"/>
</dbReference>
<dbReference type="Proteomes" id="UP000830671">
    <property type="component" value="Chromosome 2"/>
</dbReference>
<reference evidence="2" key="1">
    <citation type="journal article" date="2021" name="Mol. Plant Microbe Interact.">
        <title>Complete Genome Sequence of the Plant-Pathogenic Fungus Colletotrichum lupini.</title>
        <authorList>
            <person name="Baroncelli R."/>
            <person name="Pensec F."/>
            <person name="Da Lio D."/>
            <person name="Boufleur T."/>
            <person name="Vicente I."/>
            <person name="Sarrocco S."/>
            <person name="Picot A."/>
            <person name="Baraldi E."/>
            <person name="Sukno S."/>
            <person name="Thon M."/>
            <person name="Le Floch G."/>
        </authorList>
    </citation>
    <scope>NUCLEOTIDE SEQUENCE</scope>
    <source>
        <strain evidence="2">IMI 504893</strain>
    </source>
</reference>
<organism evidence="2 3">
    <name type="scientific">Colletotrichum lupini</name>
    <dbReference type="NCBI Taxonomy" id="145971"/>
    <lineage>
        <taxon>Eukaryota</taxon>
        <taxon>Fungi</taxon>
        <taxon>Dikarya</taxon>
        <taxon>Ascomycota</taxon>
        <taxon>Pezizomycotina</taxon>
        <taxon>Sordariomycetes</taxon>
        <taxon>Hypocreomycetidae</taxon>
        <taxon>Glomerellales</taxon>
        <taxon>Glomerellaceae</taxon>
        <taxon>Colletotrichum</taxon>
        <taxon>Colletotrichum acutatum species complex</taxon>
    </lineage>
</organism>